<evidence type="ECO:0000313" key="5">
    <source>
        <dbReference type="Proteomes" id="UP000270524"/>
    </source>
</evidence>
<reference evidence="4 5" key="1">
    <citation type="submission" date="2018-08" db="EMBL/GenBank/DDBJ databases">
        <title>Recombination of ecologically and evolutionarily significant loci maintains genetic cohesion in the Pseudomonas syringae species complex.</title>
        <authorList>
            <person name="Dillon M."/>
            <person name="Thakur S."/>
            <person name="Almeida R.N.D."/>
            <person name="Weir B.S."/>
            <person name="Guttman D.S."/>
        </authorList>
    </citation>
    <scope>NUCLEOTIDE SEQUENCE [LARGE SCALE GENOMIC DNA]</scope>
    <source>
        <strain evidence="2 4">ICMP 15201</strain>
        <strain evidence="3 5">ICMP 15203</strain>
    </source>
</reference>
<protein>
    <recommendedName>
        <fullName evidence="6">DUF3757 domain-containing protein</fullName>
    </recommendedName>
</protein>
<dbReference type="Pfam" id="PF12582">
    <property type="entry name" value="DUF3757"/>
    <property type="match status" value="1"/>
</dbReference>
<dbReference type="AlphaFoldDB" id="A0A3M3R1N7"/>
<dbReference type="Proteomes" id="UP000270524">
    <property type="component" value="Unassembled WGS sequence"/>
</dbReference>
<evidence type="ECO:0000313" key="3">
    <source>
        <dbReference type="EMBL" id="RMN90165.1"/>
    </source>
</evidence>
<gene>
    <name evidence="3" type="ORF">ALQ51_04785</name>
    <name evidence="2" type="ORF">ALQ53_04360</name>
</gene>
<dbReference type="Proteomes" id="UP000269335">
    <property type="component" value="Unassembled WGS sequence"/>
</dbReference>
<accession>A0A3M3R1N7</accession>
<evidence type="ECO:0000313" key="4">
    <source>
        <dbReference type="Proteomes" id="UP000269335"/>
    </source>
</evidence>
<dbReference type="EMBL" id="RBPJ01000257">
    <property type="protein sequence ID" value="RMN90165.1"/>
    <property type="molecule type" value="Genomic_DNA"/>
</dbReference>
<organism evidence="3 5">
    <name type="scientific">Pseudomonas cannabina</name>
    <dbReference type="NCBI Taxonomy" id="86840"/>
    <lineage>
        <taxon>Bacteria</taxon>
        <taxon>Pseudomonadati</taxon>
        <taxon>Pseudomonadota</taxon>
        <taxon>Gammaproteobacteria</taxon>
        <taxon>Pseudomonadales</taxon>
        <taxon>Pseudomonadaceae</taxon>
        <taxon>Pseudomonas</taxon>
    </lineage>
</organism>
<name>A0A3M3R1N7_PSECA</name>
<evidence type="ECO:0000313" key="2">
    <source>
        <dbReference type="EMBL" id="RMN78585.1"/>
    </source>
</evidence>
<keyword evidence="1" id="KW-0732">Signal</keyword>
<dbReference type="RefSeq" id="WP_042912456.1">
    <property type="nucleotide sequence ID" value="NZ_CP178532.1"/>
</dbReference>
<dbReference type="InterPro" id="IPR022231">
    <property type="entry name" value="DUF3757"/>
</dbReference>
<feature type="chain" id="PRO_5043183941" description="DUF3757 domain-containing protein" evidence="1">
    <location>
        <begin position="24"/>
        <end position="146"/>
    </location>
</feature>
<dbReference type="GeneID" id="64467107"/>
<evidence type="ECO:0000256" key="1">
    <source>
        <dbReference type="SAM" id="SignalP"/>
    </source>
</evidence>
<dbReference type="EMBL" id="RBPH01000202">
    <property type="protein sequence ID" value="RMN78585.1"/>
    <property type="molecule type" value="Genomic_DNA"/>
</dbReference>
<proteinExistence type="predicted"/>
<sequence>MKKLLISIAATTALTGMSMTSQAMENCPAVASIEEVSPGVYRANGKDGEWTGILQGTVTKDMPVQSFDMALATQENPFGPQHMQYCTYILGGREAVDMRFIANMGKPVTVKTEGNAWKKEEGPFGLIYNVCEETSPENCTFTLITR</sequence>
<comment type="caution">
    <text evidence="3">The sequence shown here is derived from an EMBL/GenBank/DDBJ whole genome shotgun (WGS) entry which is preliminary data.</text>
</comment>
<evidence type="ECO:0008006" key="6">
    <source>
        <dbReference type="Google" id="ProtNLM"/>
    </source>
</evidence>
<feature type="signal peptide" evidence="1">
    <location>
        <begin position="1"/>
        <end position="23"/>
    </location>
</feature>